<dbReference type="RefSeq" id="WP_066498329.1">
    <property type="nucleotide sequence ID" value="NZ_LNCU01000001.1"/>
</dbReference>
<evidence type="ECO:0000313" key="2">
    <source>
        <dbReference type="Proteomes" id="UP000057737"/>
    </source>
</evidence>
<organism evidence="1 2">
    <name type="scientific">Bradyrhizobium macuxiense</name>
    <dbReference type="NCBI Taxonomy" id="1755647"/>
    <lineage>
        <taxon>Bacteria</taxon>
        <taxon>Pseudomonadati</taxon>
        <taxon>Pseudomonadota</taxon>
        <taxon>Alphaproteobacteria</taxon>
        <taxon>Hyphomicrobiales</taxon>
        <taxon>Nitrobacteraceae</taxon>
        <taxon>Bradyrhizobium</taxon>
    </lineage>
</organism>
<gene>
    <name evidence="1" type="ORF">AS156_00025</name>
</gene>
<sequence length="231" mass="26061">MARRRLRNLILKQNSSRPLLPLVHTTDVYRLTNVLEDGVLEPRECDVFKGEPLLYFFYGRPSYRVNANEGATGLDHYLPVCLIFRSSAVTPIKRIFPFDSGGFHKEFYADAFHKDMDLDDFGLEPDIDTPGRVISLFFESADAYLRARSAPSVSLDPSELEAKSYLALISHRLSNTMDNRVSGIELQFEGPLKIDGAVNAIILPDTLYSSPLIQAKLTALEALPYCHWTTF</sequence>
<keyword evidence="2" id="KW-1185">Reference proteome</keyword>
<proteinExistence type="predicted"/>
<accession>A0A109K5P2</accession>
<protein>
    <submittedName>
        <fullName evidence="1">Uncharacterized protein</fullName>
    </submittedName>
</protein>
<comment type="caution">
    <text evidence="1">The sequence shown here is derived from an EMBL/GenBank/DDBJ whole genome shotgun (WGS) entry which is preliminary data.</text>
</comment>
<name>A0A109K5P2_9BRAD</name>
<dbReference type="Proteomes" id="UP000057737">
    <property type="component" value="Unassembled WGS sequence"/>
</dbReference>
<evidence type="ECO:0000313" key="1">
    <source>
        <dbReference type="EMBL" id="KWV61240.1"/>
    </source>
</evidence>
<dbReference type="EMBL" id="LNCU01000001">
    <property type="protein sequence ID" value="KWV61240.1"/>
    <property type="molecule type" value="Genomic_DNA"/>
</dbReference>
<dbReference type="OrthoDB" id="9127354at2"/>
<dbReference type="AlphaFoldDB" id="A0A109K5P2"/>
<reference evidence="1 2" key="1">
    <citation type="submission" date="2015-11" db="EMBL/GenBank/DDBJ databases">
        <title>Draft Genome Sequence of the Strain BR 10303 (Bradyrhizobium sp.) isolated from nodules of Centrolobium paraense.</title>
        <authorList>
            <person name="Zelli J.E."/>
            <person name="Simoes-Araujo J.L."/>
            <person name="Barauna A.C."/>
            <person name="Silva K."/>
        </authorList>
    </citation>
    <scope>NUCLEOTIDE SEQUENCE [LARGE SCALE GENOMIC DNA]</scope>
    <source>
        <strain evidence="1 2">BR 10303</strain>
    </source>
</reference>